<accession>A0A6G1CPB7</accession>
<reference evidence="2 3" key="1">
    <citation type="submission" date="2019-11" db="EMBL/GenBank/DDBJ databases">
        <title>Whole genome sequence of Oryza granulata.</title>
        <authorList>
            <person name="Li W."/>
        </authorList>
    </citation>
    <scope>NUCLEOTIDE SEQUENCE [LARGE SCALE GENOMIC DNA]</scope>
    <source>
        <strain evidence="3">cv. Menghai</strain>
        <tissue evidence="2">Leaf</tissue>
    </source>
</reference>
<evidence type="ECO:0000256" key="1">
    <source>
        <dbReference type="SAM" id="Phobius"/>
    </source>
</evidence>
<keyword evidence="1" id="KW-1133">Transmembrane helix</keyword>
<keyword evidence="1" id="KW-0472">Membrane</keyword>
<organism evidence="2 3">
    <name type="scientific">Oryza meyeriana var. granulata</name>
    <dbReference type="NCBI Taxonomy" id="110450"/>
    <lineage>
        <taxon>Eukaryota</taxon>
        <taxon>Viridiplantae</taxon>
        <taxon>Streptophyta</taxon>
        <taxon>Embryophyta</taxon>
        <taxon>Tracheophyta</taxon>
        <taxon>Spermatophyta</taxon>
        <taxon>Magnoliopsida</taxon>
        <taxon>Liliopsida</taxon>
        <taxon>Poales</taxon>
        <taxon>Poaceae</taxon>
        <taxon>BOP clade</taxon>
        <taxon>Oryzoideae</taxon>
        <taxon>Oryzeae</taxon>
        <taxon>Oryzinae</taxon>
        <taxon>Oryza</taxon>
        <taxon>Oryza meyeriana</taxon>
    </lineage>
</organism>
<gene>
    <name evidence="2" type="ORF">E2562_015537</name>
</gene>
<name>A0A6G1CPB7_9ORYZ</name>
<dbReference type="Proteomes" id="UP000479710">
    <property type="component" value="Unassembled WGS sequence"/>
</dbReference>
<evidence type="ECO:0000313" key="2">
    <source>
        <dbReference type="EMBL" id="KAF0902318.1"/>
    </source>
</evidence>
<protein>
    <submittedName>
        <fullName evidence="2">Uncharacterized protein</fullName>
    </submittedName>
</protein>
<dbReference type="AlphaFoldDB" id="A0A6G1CPB7"/>
<keyword evidence="3" id="KW-1185">Reference proteome</keyword>
<sequence>MAASVVIYATMINPSAAAPSHAFLGFVLFLLGVSLALLVPVADQFPAAARIGMAVALALRAYLFGGN</sequence>
<proteinExistence type="predicted"/>
<keyword evidence="1" id="KW-0812">Transmembrane</keyword>
<feature type="transmembrane region" description="Helical" evidence="1">
    <location>
        <begin position="47"/>
        <end position="65"/>
    </location>
</feature>
<dbReference type="EMBL" id="SPHZ02000008">
    <property type="protein sequence ID" value="KAF0902318.1"/>
    <property type="molecule type" value="Genomic_DNA"/>
</dbReference>
<evidence type="ECO:0000313" key="3">
    <source>
        <dbReference type="Proteomes" id="UP000479710"/>
    </source>
</evidence>
<feature type="transmembrane region" description="Helical" evidence="1">
    <location>
        <begin position="21"/>
        <end position="41"/>
    </location>
</feature>
<comment type="caution">
    <text evidence="2">The sequence shown here is derived from an EMBL/GenBank/DDBJ whole genome shotgun (WGS) entry which is preliminary data.</text>
</comment>